<dbReference type="UniPathway" id="UPA00392"/>
<keyword evidence="15" id="KW-1185">Reference proteome</keyword>
<evidence type="ECO:0000313" key="15">
    <source>
        <dbReference type="Proteomes" id="UP000534783"/>
    </source>
</evidence>
<evidence type="ECO:0000256" key="13">
    <source>
        <dbReference type="HAMAP-Rule" id="MF_00113"/>
    </source>
</evidence>
<dbReference type="PANTHER" id="PTHR30307">
    <property type="entry name" value="S-ADENOSYLMETHIONINE:TRNA RIBOSYLTRANSFERASE-ISOMERASE"/>
    <property type="match status" value="1"/>
</dbReference>
<gene>
    <name evidence="13 14" type="primary">queA</name>
    <name evidence="14" type="ORF">MNODULE_01045</name>
</gene>
<keyword evidence="4 13" id="KW-0963">Cytoplasm</keyword>
<evidence type="ECO:0000256" key="8">
    <source>
        <dbReference type="ARBA" id="ARBA00052751"/>
    </source>
</evidence>
<evidence type="ECO:0000256" key="7">
    <source>
        <dbReference type="ARBA" id="ARBA00022785"/>
    </source>
</evidence>
<dbReference type="InterPro" id="IPR042119">
    <property type="entry name" value="QueA_dom2"/>
</dbReference>
<dbReference type="InterPro" id="IPR003699">
    <property type="entry name" value="QueA"/>
</dbReference>
<comment type="subcellular location">
    <subcellularLocation>
        <location evidence="1 13">Cytoplasm</location>
    </subcellularLocation>
</comment>
<dbReference type="Pfam" id="PF02547">
    <property type="entry name" value="Queuosine_synth"/>
    <property type="match status" value="1"/>
</dbReference>
<dbReference type="GO" id="GO:0005737">
    <property type="term" value="C:cytoplasm"/>
    <property type="evidence" value="ECO:0007669"/>
    <property type="project" value="UniProtKB-SubCell"/>
</dbReference>
<evidence type="ECO:0000256" key="4">
    <source>
        <dbReference type="ARBA" id="ARBA00022490"/>
    </source>
</evidence>
<dbReference type="Gene3D" id="3.40.1780.10">
    <property type="entry name" value="QueA-like"/>
    <property type="match status" value="1"/>
</dbReference>
<dbReference type="InterPro" id="IPR036100">
    <property type="entry name" value="QueA_sf"/>
</dbReference>
<evidence type="ECO:0000313" key="14">
    <source>
        <dbReference type="EMBL" id="NKE69339.1"/>
    </source>
</evidence>
<organism evidence="14 15">
    <name type="scientific">Candidatus Manganitrophus noduliformans</name>
    <dbReference type="NCBI Taxonomy" id="2606439"/>
    <lineage>
        <taxon>Bacteria</taxon>
        <taxon>Pseudomonadati</taxon>
        <taxon>Nitrospirota</taxon>
        <taxon>Nitrospiria</taxon>
        <taxon>Candidatus Troglogloeales</taxon>
        <taxon>Candidatus Manganitrophaceae</taxon>
        <taxon>Candidatus Manganitrophus</taxon>
    </lineage>
</organism>
<dbReference type="AlphaFoldDB" id="A0A7X6I9H6"/>
<comment type="function">
    <text evidence="13">Transfers and isomerizes the ribose moiety from AdoMet to the 7-aminomethyl group of 7-deazaguanine (preQ1-tRNA) to give epoxyqueuosine (oQ-tRNA).</text>
</comment>
<proteinExistence type="inferred from homology"/>
<comment type="caution">
    <text evidence="14">The sequence shown here is derived from an EMBL/GenBank/DDBJ whole genome shotgun (WGS) entry which is preliminary data.</text>
</comment>
<dbReference type="EMBL" id="VTOW01000001">
    <property type="protein sequence ID" value="NKE69339.1"/>
    <property type="molecule type" value="Genomic_DNA"/>
</dbReference>
<dbReference type="GO" id="GO:0008616">
    <property type="term" value="P:tRNA queuosine(34) biosynthetic process"/>
    <property type="evidence" value="ECO:0007669"/>
    <property type="project" value="UniProtKB-UniRule"/>
</dbReference>
<evidence type="ECO:0000256" key="9">
    <source>
        <dbReference type="ARBA" id="ARBA00061210"/>
    </source>
</evidence>
<dbReference type="GO" id="GO:0051075">
    <property type="term" value="F:S-adenosylmethionine:tRNA ribosyltransferase-isomerase activity"/>
    <property type="evidence" value="ECO:0007669"/>
    <property type="project" value="UniProtKB-EC"/>
</dbReference>
<keyword evidence="6 13" id="KW-0949">S-adenosyl-L-methionine</keyword>
<evidence type="ECO:0000256" key="5">
    <source>
        <dbReference type="ARBA" id="ARBA00022679"/>
    </source>
</evidence>
<reference evidence="14 15" key="1">
    <citation type="journal article" date="2020" name="Nature">
        <title>Bacterial chemolithoautotrophy via manganese oxidation.</title>
        <authorList>
            <person name="Yu H."/>
            <person name="Leadbetter J.R."/>
        </authorList>
    </citation>
    <scope>NUCLEOTIDE SEQUENCE [LARGE SCALE GENOMIC DNA]</scope>
    <source>
        <strain evidence="14 15">Mn-1</strain>
    </source>
</reference>
<dbReference type="FunFam" id="3.40.1780.10:FF:000001">
    <property type="entry name" value="S-adenosylmethionine:tRNA ribosyltransferase-isomerase"/>
    <property type="match status" value="1"/>
</dbReference>
<dbReference type="RefSeq" id="WP_168059162.1">
    <property type="nucleotide sequence ID" value="NZ_VTOW01000001.1"/>
</dbReference>
<comment type="subunit">
    <text evidence="3 13">Monomer.</text>
</comment>
<dbReference type="NCBIfam" id="TIGR00113">
    <property type="entry name" value="queA"/>
    <property type="match status" value="1"/>
</dbReference>
<comment type="pathway">
    <text evidence="2 13">tRNA modification; tRNA-queuosine biosynthesis.</text>
</comment>
<evidence type="ECO:0000256" key="10">
    <source>
        <dbReference type="ARBA" id="ARBA00066503"/>
    </source>
</evidence>
<comment type="catalytic activity">
    <reaction evidence="8 13">
        <text>7-aminomethyl-7-carbaguanosine(34) in tRNA + S-adenosyl-L-methionine = epoxyqueuosine(34) in tRNA + adenine + L-methionine + 2 H(+)</text>
        <dbReference type="Rhea" id="RHEA:32155"/>
        <dbReference type="Rhea" id="RHEA-COMP:10342"/>
        <dbReference type="Rhea" id="RHEA-COMP:18582"/>
        <dbReference type="ChEBI" id="CHEBI:15378"/>
        <dbReference type="ChEBI" id="CHEBI:16708"/>
        <dbReference type="ChEBI" id="CHEBI:57844"/>
        <dbReference type="ChEBI" id="CHEBI:59789"/>
        <dbReference type="ChEBI" id="CHEBI:82833"/>
        <dbReference type="ChEBI" id="CHEBI:194443"/>
        <dbReference type="EC" id="2.4.99.17"/>
    </reaction>
</comment>
<evidence type="ECO:0000256" key="1">
    <source>
        <dbReference type="ARBA" id="ARBA00004496"/>
    </source>
</evidence>
<dbReference type="Gene3D" id="2.40.10.240">
    <property type="entry name" value="QueA-like"/>
    <property type="match status" value="1"/>
</dbReference>
<evidence type="ECO:0000256" key="11">
    <source>
        <dbReference type="ARBA" id="ARBA00069325"/>
    </source>
</evidence>
<dbReference type="InterPro" id="IPR042118">
    <property type="entry name" value="QueA_dom1"/>
</dbReference>
<keyword evidence="14" id="KW-0328">Glycosyltransferase</keyword>
<sequence>MSLENEQHLAAYDYSLDPSLIAASPAAERDQSRLLVYHRKREKIEHRRFSSLPEYLHPSDLLVLNDTRVFPARLRAKKKSGGRIELLLLRPSVSDRDVWEVMMTGKVTPPVDLLLEEGAIAHVVREIDGGHKEIRFELPKGTPDLNAYLERWGEVPLPPYIVKKRAGRSDTADRERYQTVYAKASGSAAAPTAGLHFTDALLEEIRRKEIQIATVTLHVGLGTFQPMREERIADHRMHREWFQIPLETAEAVKGARRSGGRVIAVGTTATRALESASRPDGTVQSGAGETELFITPGYHFKAVDGLITNFHLPKSTLLVLVSAFAGGEAVRAVYQEAIRERYRFYSYGDATLIL</sequence>
<evidence type="ECO:0000256" key="3">
    <source>
        <dbReference type="ARBA" id="ARBA00011245"/>
    </source>
</evidence>
<keyword evidence="7 13" id="KW-0671">Queuosine biosynthesis</keyword>
<evidence type="ECO:0000256" key="12">
    <source>
        <dbReference type="ARBA" id="ARBA00076160"/>
    </source>
</evidence>
<keyword evidence="5 13" id="KW-0808">Transferase</keyword>
<dbReference type="SUPFAM" id="SSF111337">
    <property type="entry name" value="QueA-like"/>
    <property type="match status" value="1"/>
</dbReference>
<dbReference type="NCBIfam" id="NF001140">
    <property type="entry name" value="PRK00147.1"/>
    <property type="match status" value="1"/>
</dbReference>
<dbReference type="Proteomes" id="UP000534783">
    <property type="component" value="Unassembled WGS sequence"/>
</dbReference>
<name>A0A7X6I9H6_9BACT</name>
<evidence type="ECO:0000256" key="6">
    <source>
        <dbReference type="ARBA" id="ARBA00022691"/>
    </source>
</evidence>
<accession>A0A7X6I9H6</accession>
<keyword evidence="14" id="KW-0413">Isomerase</keyword>
<evidence type="ECO:0000256" key="2">
    <source>
        <dbReference type="ARBA" id="ARBA00004691"/>
    </source>
</evidence>
<protein>
    <recommendedName>
        <fullName evidence="11 13">S-adenosylmethionine:tRNA ribosyltransferase-isomerase</fullName>
        <ecNumber evidence="10 13">2.4.99.17</ecNumber>
    </recommendedName>
    <alternativeName>
        <fullName evidence="12 13">Queuosine biosynthesis protein QueA</fullName>
    </alternativeName>
</protein>
<comment type="similarity">
    <text evidence="9 13">Belongs to the QueA family.</text>
</comment>
<dbReference type="PANTHER" id="PTHR30307:SF0">
    <property type="entry name" value="S-ADENOSYLMETHIONINE:TRNA RIBOSYLTRANSFERASE-ISOMERASE"/>
    <property type="match status" value="1"/>
</dbReference>
<dbReference type="EC" id="2.4.99.17" evidence="10 13"/>
<dbReference type="HAMAP" id="MF_00113">
    <property type="entry name" value="QueA"/>
    <property type="match status" value="1"/>
</dbReference>